<dbReference type="AlphaFoldDB" id="A0AAW1ZAA5"/>
<comment type="caution">
    <text evidence="2">The sequence shown here is derived from an EMBL/GenBank/DDBJ whole genome shotgun (WGS) entry which is preliminary data.</text>
</comment>
<evidence type="ECO:0000256" key="1">
    <source>
        <dbReference type="SAM" id="MobiDB-lite"/>
    </source>
</evidence>
<keyword evidence="3" id="KW-1185">Reference proteome</keyword>
<sequence length="80" mass="8711">MRSALGSAWSSQCGDSGAEYGVRRDDFNKPRPPNPGRRLDRAGKPAAAALSMVLKYSGRSMNAVRGAETQKPLDERCPWC</sequence>
<organism evidence="2 3">
    <name type="scientific">Culter alburnus</name>
    <name type="common">Topmouth culter</name>
    <dbReference type="NCBI Taxonomy" id="194366"/>
    <lineage>
        <taxon>Eukaryota</taxon>
        <taxon>Metazoa</taxon>
        <taxon>Chordata</taxon>
        <taxon>Craniata</taxon>
        <taxon>Vertebrata</taxon>
        <taxon>Euteleostomi</taxon>
        <taxon>Actinopterygii</taxon>
        <taxon>Neopterygii</taxon>
        <taxon>Teleostei</taxon>
        <taxon>Ostariophysi</taxon>
        <taxon>Cypriniformes</taxon>
        <taxon>Xenocyprididae</taxon>
        <taxon>Xenocypridinae</taxon>
        <taxon>Culter</taxon>
    </lineage>
</organism>
<gene>
    <name evidence="2" type="ORF">ABG768_014650</name>
</gene>
<accession>A0AAW1ZAA5</accession>
<evidence type="ECO:0000313" key="2">
    <source>
        <dbReference type="EMBL" id="KAK9956950.1"/>
    </source>
</evidence>
<name>A0AAW1ZAA5_CULAL</name>
<proteinExistence type="predicted"/>
<evidence type="ECO:0000313" key="3">
    <source>
        <dbReference type="Proteomes" id="UP001479290"/>
    </source>
</evidence>
<dbReference type="Proteomes" id="UP001479290">
    <property type="component" value="Unassembled WGS sequence"/>
</dbReference>
<reference evidence="2 3" key="1">
    <citation type="submission" date="2024-05" db="EMBL/GenBank/DDBJ databases">
        <title>A high-quality chromosomal-level genome assembly of Topmouth culter (Culter alburnus).</title>
        <authorList>
            <person name="Zhao H."/>
        </authorList>
    </citation>
    <scope>NUCLEOTIDE SEQUENCE [LARGE SCALE GENOMIC DNA]</scope>
    <source>
        <strain evidence="2">CATC2023</strain>
        <tissue evidence="2">Muscle</tissue>
    </source>
</reference>
<protein>
    <submittedName>
        <fullName evidence="2">Uncharacterized protein</fullName>
    </submittedName>
</protein>
<feature type="region of interest" description="Disordered" evidence="1">
    <location>
        <begin position="1"/>
        <end position="44"/>
    </location>
</feature>
<dbReference type="EMBL" id="JAWDJR010000020">
    <property type="protein sequence ID" value="KAK9956950.1"/>
    <property type="molecule type" value="Genomic_DNA"/>
</dbReference>